<dbReference type="InterPro" id="IPR023780">
    <property type="entry name" value="Chromo_domain"/>
</dbReference>
<dbReference type="Gene3D" id="2.40.50.40">
    <property type="match status" value="1"/>
</dbReference>
<evidence type="ECO:0000313" key="11">
    <source>
        <dbReference type="EMBL" id="EJT46455.1"/>
    </source>
</evidence>
<dbReference type="InterPro" id="IPR029063">
    <property type="entry name" value="SAM-dependent_MTases_sf"/>
</dbReference>
<dbReference type="SMART" id="SM00298">
    <property type="entry name" value="CHROMO"/>
    <property type="match status" value="1"/>
</dbReference>
<feature type="compositionally biased region" description="Basic and acidic residues" evidence="8">
    <location>
        <begin position="158"/>
        <end position="169"/>
    </location>
</feature>
<dbReference type="RefSeq" id="XP_014177226.1">
    <property type="nucleotide sequence ID" value="XM_014321751.1"/>
</dbReference>
<dbReference type="OrthoDB" id="423221at2759"/>
<dbReference type="PANTHER" id="PTHR45626">
    <property type="entry name" value="TRANSCRIPTION TERMINATION FACTOR 2-RELATED"/>
    <property type="match status" value="1"/>
</dbReference>
<dbReference type="Gene3D" id="3.40.50.150">
    <property type="entry name" value="Vaccinia Virus protein VP39"/>
    <property type="match status" value="1"/>
</dbReference>
<dbReference type="InterPro" id="IPR001650">
    <property type="entry name" value="Helicase_C-like"/>
</dbReference>
<feature type="region of interest" description="Disordered" evidence="8">
    <location>
        <begin position="1"/>
        <end position="54"/>
    </location>
</feature>
<feature type="compositionally biased region" description="Acidic residues" evidence="8">
    <location>
        <begin position="170"/>
        <end position="214"/>
    </location>
</feature>
<evidence type="ECO:0000256" key="6">
    <source>
        <dbReference type="ARBA" id="ARBA00022840"/>
    </source>
</evidence>
<dbReference type="InterPro" id="IPR000330">
    <property type="entry name" value="SNF2_N"/>
</dbReference>
<keyword evidence="2" id="KW-0808">Transferase</keyword>
<dbReference type="KEGG" id="tasa:A1Q1_04944"/>
<keyword evidence="1" id="KW-0489">Methyltransferase</keyword>
<dbReference type="GO" id="GO:0008168">
    <property type="term" value="F:methyltransferase activity"/>
    <property type="evidence" value="ECO:0007669"/>
    <property type="project" value="UniProtKB-KW"/>
</dbReference>
<dbReference type="CDD" id="cd00024">
    <property type="entry name" value="CD_CSD"/>
    <property type="match status" value="1"/>
</dbReference>
<dbReference type="CDD" id="cd18793">
    <property type="entry name" value="SF2_C_SNF"/>
    <property type="match status" value="1"/>
</dbReference>
<feature type="region of interest" description="Disordered" evidence="8">
    <location>
        <begin position="1594"/>
        <end position="1644"/>
    </location>
</feature>
<evidence type="ECO:0000256" key="3">
    <source>
        <dbReference type="ARBA" id="ARBA00022737"/>
    </source>
</evidence>
<dbReference type="PANTHER" id="PTHR45626:SF26">
    <property type="entry name" value="FAMILY HELICASE, PUTATIVE (AFU_ORTHOLOGUE AFUA_2G09120)-RELATED"/>
    <property type="match status" value="1"/>
</dbReference>
<dbReference type="SUPFAM" id="SSF54160">
    <property type="entry name" value="Chromo domain-like"/>
    <property type="match status" value="1"/>
</dbReference>
<evidence type="ECO:0000256" key="1">
    <source>
        <dbReference type="ARBA" id="ARBA00022603"/>
    </source>
</evidence>
<feature type="compositionally biased region" description="Acidic residues" evidence="8">
    <location>
        <begin position="42"/>
        <end position="54"/>
    </location>
</feature>
<keyword evidence="6" id="KW-0067">ATP-binding</keyword>
<proteinExistence type="predicted"/>
<dbReference type="InterPro" id="IPR050628">
    <property type="entry name" value="SNF2_RAD54_helicase_TF"/>
</dbReference>
<protein>
    <recommendedName>
        <fullName evidence="13">DNA repair protein rad8</fullName>
    </recommendedName>
</protein>
<evidence type="ECO:0000313" key="12">
    <source>
        <dbReference type="Proteomes" id="UP000002748"/>
    </source>
</evidence>
<dbReference type="InterPro" id="IPR016197">
    <property type="entry name" value="Chromo-like_dom_sf"/>
</dbReference>
<evidence type="ECO:0008006" key="13">
    <source>
        <dbReference type="Google" id="ProtNLM"/>
    </source>
</evidence>
<evidence type="ECO:0000256" key="5">
    <source>
        <dbReference type="ARBA" id="ARBA00022801"/>
    </source>
</evidence>
<dbReference type="VEuPathDB" id="FungiDB:A1Q1_04944"/>
<evidence type="ECO:0000259" key="10">
    <source>
        <dbReference type="PROSITE" id="PS51194"/>
    </source>
</evidence>
<organism evidence="11 12">
    <name type="scientific">Trichosporon asahii var. asahii (strain ATCC 90039 / CBS 2479 / JCM 2466 / KCTC 7840 / NBRC 103889/ NCYC 2677 / UAMH 7654)</name>
    <name type="common">Yeast</name>
    <dbReference type="NCBI Taxonomy" id="1186058"/>
    <lineage>
        <taxon>Eukaryota</taxon>
        <taxon>Fungi</taxon>
        <taxon>Dikarya</taxon>
        <taxon>Basidiomycota</taxon>
        <taxon>Agaricomycotina</taxon>
        <taxon>Tremellomycetes</taxon>
        <taxon>Trichosporonales</taxon>
        <taxon>Trichosporonaceae</taxon>
        <taxon>Trichosporon</taxon>
    </lineage>
</organism>
<dbReference type="InterPro" id="IPR001525">
    <property type="entry name" value="C5_MeTfrase"/>
</dbReference>
<dbReference type="Pfam" id="PF00271">
    <property type="entry name" value="Helicase_C"/>
    <property type="match status" value="1"/>
</dbReference>
<feature type="region of interest" description="Disordered" evidence="8">
    <location>
        <begin position="96"/>
        <end position="237"/>
    </location>
</feature>
<evidence type="ECO:0000256" key="2">
    <source>
        <dbReference type="ARBA" id="ARBA00022679"/>
    </source>
</evidence>
<feature type="domain" description="Helicase C-terminal" evidence="10">
    <location>
        <begin position="2042"/>
        <end position="2201"/>
    </location>
</feature>
<dbReference type="Pfam" id="PF00385">
    <property type="entry name" value="Chromo"/>
    <property type="match status" value="1"/>
</dbReference>
<dbReference type="HOGENOM" id="CLU_000796_0_0_1"/>
<dbReference type="GO" id="GO:0005524">
    <property type="term" value="F:ATP binding"/>
    <property type="evidence" value="ECO:0007669"/>
    <property type="project" value="UniProtKB-KW"/>
</dbReference>
<keyword evidence="7" id="KW-0539">Nucleus</keyword>
<sequence length="2221" mass="247769">MTVQRRTRKPASYTDLTVDSDEEVMPLTTSKLQNKRKRVESPSEESDVPDLEEEEYEVEYIVKSRLKQYGKKVVLEYFIHWKNYPEEERTWTLADQFDDDDPPVVAFYEKNPRAPRRGQDTPFSLLMGKKAATQTPVKKAPKPAAKATKPAKAPAPGKENRAIKKPRVDESDEDEFVPPEDDDVKDDDDDDYDDAVASESDGPADDFDEEDEDSEPSKPAKVAKKTHGSWGVANKGQKKAAVKLSVDVLCQADPSGSFRPKIKPLNIKESTGAAHSANEALPPIHDIPAMFDHMVSRVPTIVDVVKRLNGRKLRVATMCSGTESPLLALNMIAKSMEEQYDVKLNVEHVFSCEIEPFKQAYIERNFRPPILFRDVTELGRKKAHTAYGSLVDVPGNVDLLIAGTSCVDYSGLNNVKQDIDANGESGRTFRGMLQWVNKHRPPVVLLENVCSAPWDKVVQYFGEINYDANYVRLDTKEFYIPHTRTRVYLYATPMEGKKAEHLPEKWMETVKALRRPWSSSFEAFLLPADHPDIHRARLDLAAAKYYNDGSQRKPTDWGRCESRHARARQEEELGNLRPLTAWKEAGVCKGLDWTWNDWLQAQTERVVDLLEISTLRMAKEGIDSGFKACIWNVSQNVDRQTGSSRTALAQCLTPNMIPWVTNRGGPVIGREALSLQGIPVRELLLTSENEDQLADLAGNAMTSTVVGASIVAALQLTVDKLEEGEDAMKAAAEQEAEEAENKPATIVGSGSLTPQRLDLAKVDSAPLQEVLRAAQQSSRHCECEGQSGTASAPIDECTLCGYRSCTSCGGRPEHAYQRCHTQRLEPTQFERLFKSLLPMRVKVAGLTPASLDIVRRRASQEGKGSIPDATWSMWRDAVVEGVKDTELRFRILKRQSTWTAVYEGQTAILELWLKSTPEWRLTIKTPVDEPVNSPLRKLLLRPVARMRLDPDSDNVLSGDWEVCVPSEQEFRIEVTGCGDKVPTWQASLGLQGKFVGNERWSKVNVHVPPEAERALDRDVSGIYTLLPRCGQNQASLHKQEGDSDEPLFFYLNADRVGNSSDDQYVFSTSIERVDYGTERDIVASLDRKWRESTRTSETPKLHVTGGWVVATEAKLTAVQGTNIAVDDVTAHADEATFAIPSSSEVISNATSDCDQSVAILSVTVPLDAKHAESMWTKGTWGQVDLDREGNTTFANLAWITERLPPLDSFSSWSVLNDSKSTCLKCAPRPPTIHWIKQSGKFDKAGRKTTKTMSTVIAFEDRKEAGVYEYPFSVQLRLDDGTGSFRIGLNPSSLAHRAMARLPHAGRDDVVLSWRLVTSLVAEEPQPPRVFLLPSNKRDPQHPQPEGFLLPLRKEQLRSLWWMLQQEKAPGKTHTFVEEEISEAALPALGWRAEGKAERPVMVRGGVIADQVGYGKTIISLALVAETRNEIDGDTPEPPGLIDVRATLIIVPGHLSKQWPSEIERFTGKMFRTVVIQTMKDLANVSIADISKADIVIMAAEVFDSDVYWERFEYLGAQPEGWLNDKQGGRFFGERLDTALETLRQETEALKDGADNAVALMKDLHQKSKQDAQNKRDELRASNFGKRLKGAAYRDKYDATQPQKTKKKSASGSRWEVDDDDEEDDGSEDMAIPAPSFRDAKGTESYSSANRPLAAVLRLSSCYKWVLSGTPPVDDFASIRTIATFMGIHLGVEDDAEGSAQAKKARMKEQTAAERFHAFRETHSAAWHRRRDDLAQEFLNTFVRQNIAEIDDIPTTEHIHSIRLPARKETKFKNVTVGDRNARLEEALADSKTAEEALLKRCCHFTLDLTNRKFDAKTAQEACEHIASARRAQLLACEEDLRRTINNAVALHAYVKKKNGFNSDERQPFKEWAKLSFDVSKHDGDVEAAERLIAVLESCGFEKGAIPGVPADSKASKVSGKPEDVKWELREQTHLLRRLAKELVGRVRSLRFFEVVRNLQLRGDEATAVLEGSECGHTRSDDKMAILSCCGHVACLQCMTEAVNNQKCVKPDSCHAPVRHTNIVKVSTLGVEGELSSGRYGAKLQRLVDLIRSIPKKERILVFLQWDDLMAKVSEALDAGGIGHVTLAGGVKAKANTLDAFQKGNSARVLVLKMNDASAAGSNLTMANHAIFIGPLFTPTLLNYRSTETQAIGRVRRFGQEKKVHIHRLLVQDTIDYTIFNARTKELSEKADYVALPRGEYVPGAGRKSRITEDVIEIEDEL</sequence>
<dbReference type="InterPro" id="IPR027417">
    <property type="entry name" value="P-loop_NTPase"/>
</dbReference>
<feature type="compositionally biased region" description="Acidic residues" evidence="8">
    <location>
        <begin position="1616"/>
        <end position="1627"/>
    </location>
</feature>
<dbReference type="Gene3D" id="3.40.50.10810">
    <property type="entry name" value="Tandem AAA-ATPase domain"/>
    <property type="match status" value="1"/>
</dbReference>
<feature type="domain" description="Chromo" evidence="9">
    <location>
        <begin position="56"/>
        <end position="119"/>
    </location>
</feature>
<gene>
    <name evidence="11" type="ORF">A1Q1_04944</name>
</gene>
<dbReference type="PROSITE" id="PS50013">
    <property type="entry name" value="CHROMO_2"/>
    <property type="match status" value="1"/>
</dbReference>
<feature type="region of interest" description="Disordered" evidence="8">
    <location>
        <begin position="726"/>
        <end position="750"/>
    </location>
</feature>
<accession>J4U7V1</accession>
<dbReference type="SUPFAM" id="SSF53335">
    <property type="entry name" value="S-adenosyl-L-methionine-dependent methyltransferases"/>
    <property type="match status" value="1"/>
</dbReference>
<dbReference type="GeneID" id="25988456"/>
<dbReference type="SUPFAM" id="SSF52540">
    <property type="entry name" value="P-loop containing nucleoside triphosphate hydrolases"/>
    <property type="match status" value="2"/>
</dbReference>
<dbReference type="Gene3D" id="3.40.50.300">
    <property type="entry name" value="P-loop containing nucleotide triphosphate hydrolases"/>
    <property type="match status" value="1"/>
</dbReference>
<dbReference type="Proteomes" id="UP000002748">
    <property type="component" value="Unassembled WGS sequence"/>
</dbReference>
<dbReference type="EMBL" id="ALBS01000291">
    <property type="protein sequence ID" value="EJT46455.1"/>
    <property type="molecule type" value="Genomic_DNA"/>
</dbReference>
<dbReference type="GO" id="GO:0006281">
    <property type="term" value="P:DNA repair"/>
    <property type="evidence" value="ECO:0007669"/>
    <property type="project" value="TreeGrafter"/>
</dbReference>
<name>J4U7V1_TRIAS</name>
<dbReference type="GO" id="GO:0032259">
    <property type="term" value="P:methylation"/>
    <property type="evidence" value="ECO:0007669"/>
    <property type="project" value="UniProtKB-KW"/>
</dbReference>
<comment type="caution">
    <text evidence="11">The sequence shown here is derived from an EMBL/GenBank/DDBJ whole genome shotgun (WGS) entry which is preliminary data.</text>
</comment>
<dbReference type="Pfam" id="PF00176">
    <property type="entry name" value="SNF2-rel_dom"/>
    <property type="match status" value="1"/>
</dbReference>
<dbReference type="GO" id="GO:0006338">
    <property type="term" value="P:chromatin remodeling"/>
    <property type="evidence" value="ECO:0007669"/>
    <property type="project" value="UniProtKB-ARBA"/>
</dbReference>
<dbReference type="InterPro" id="IPR000953">
    <property type="entry name" value="Chromo/chromo_shadow_dom"/>
</dbReference>
<keyword evidence="5" id="KW-0378">Hydrolase</keyword>
<dbReference type="PROSITE" id="PS51194">
    <property type="entry name" value="HELICASE_CTER"/>
    <property type="match status" value="1"/>
</dbReference>
<evidence type="ECO:0000256" key="4">
    <source>
        <dbReference type="ARBA" id="ARBA00022741"/>
    </source>
</evidence>
<dbReference type="GO" id="GO:0005634">
    <property type="term" value="C:nucleus"/>
    <property type="evidence" value="ECO:0007669"/>
    <property type="project" value="TreeGrafter"/>
</dbReference>
<feature type="compositionally biased region" description="Low complexity" evidence="8">
    <location>
        <begin position="129"/>
        <end position="157"/>
    </location>
</feature>
<dbReference type="GO" id="GO:0008094">
    <property type="term" value="F:ATP-dependent activity, acting on DNA"/>
    <property type="evidence" value="ECO:0007669"/>
    <property type="project" value="UniProtKB-ARBA"/>
</dbReference>
<keyword evidence="4" id="KW-0547">Nucleotide-binding</keyword>
<dbReference type="Pfam" id="PF00145">
    <property type="entry name" value="DNA_methylase"/>
    <property type="match status" value="1"/>
</dbReference>
<evidence type="ECO:0000259" key="9">
    <source>
        <dbReference type="PROSITE" id="PS50013"/>
    </source>
</evidence>
<evidence type="ECO:0000256" key="8">
    <source>
        <dbReference type="SAM" id="MobiDB-lite"/>
    </source>
</evidence>
<evidence type="ECO:0000256" key="7">
    <source>
        <dbReference type="ARBA" id="ARBA00023242"/>
    </source>
</evidence>
<reference evidence="11 12" key="1">
    <citation type="journal article" date="2012" name="Eukaryot. Cell">
        <title>Draft genome sequence of CBS 2479, the standard type strain of Trichosporon asahii.</title>
        <authorList>
            <person name="Yang R.Y."/>
            <person name="Li H.T."/>
            <person name="Zhu H."/>
            <person name="Zhou G.P."/>
            <person name="Wang M."/>
            <person name="Wang L."/>
        </authorList>
    </citation>
    <scope>NUCLEOTIDE SEQUENCE [LARGE SCALE GENOMIC DNA]</scope>
    <source>
        <strain evidence="12">ATCC 90039 / CBS 2479 / JCM 2466 / KCTC 7840 / NCYC 2677 / UAMH 7654</strain>
    </source>
</reference>
<keyword evidence="3" id="KW-0677">Repeat</keyword>
<dbReference type="GO" id="GO:0016787">
    <property type="term" value="F:hydrolase activity"/>
    <property type="evidence" value="ECO:0007669"/>
    <property type="project" value="UniProtKB-KW"/>
</dbReference>
<dbReference type="InterPro" id="IPR049730">
    <property type="entry name" value="SNF2/RAD54-like_C"/>
</dbReference>
<dbReference type="InterPro" id="IPR038718">
    <property type="entry name" value="SNF2-like_sf"/>
</dbReference>